<reference evidence="3" key="1">
    <citation type="journal article" date="2020" name="Stud. Mycol.">
        <title>101 Dothideomycetes genomes: A test case for predicting lifestyles and emergence of pathogens.</title>
        <authorList>
            <person name="Haridas S."/>
            <person name="Albert R."/>
            <person name="Binder M."/>
            <person name="Bloem J."/>
            <person name="LaButti K."/>
            <person name="Salamov A."/>
            <person name="Andreopoulos B."/>
            <person name="Baker S."/>
            <person name="Barry K."/>
            <person name="Bills G."/>
            <person name="Bluhm B."/>
            <person name="Cannon C."/>
            <person name="Castanera R."/>
            <person name="Culley D."/>
            <person name="Daum C."/>
            <person name="Ezra D."/>
            <person name="Gonzalez J."/>
            <person name="Henrissat B."/>
            <person name="Kuo A."/>
            <person name="Liang C."/>
            <person name="Lipzen A."/>
            <person name="Lutzoni F."/>
            <person name="Magnuson J."/>
            <person name="Mondo S."/>
            <person name="Nolan M."/>
            <person name="Ohm R."/>
            <person name="Pangilinan J."/>
            <person name="Park H.-J."/>
            <person name="Ramirez L."/>
            <person name="Alfaro M."/>
            <person name="Sun H."/>
            <person name="Tritt A."/>
            <person name="Yoshinaga Y."/>
            <person name="Zwiers L.-H."/>
            <person name="Turgeon B."/>
            <person name="Goodwin S."/>
            <person name="Spatafora J."/>
            <person name="Crous P."/>
            <person name="Grigoriev I."/>
        </authorList>
    </citation>
    <scope>NUCLEOTIDE SEQUENCE [LARGE SCALE GENOMIC DNA]</scope>
    <source>
        <strain evidence="3">CBS 304.66</strain>
    </source>
</reference>
<sequence length="87" mass="9700">MQSIISSSRRPLPPIPPYALSSPLLSSSSLPPLTLQYSTPSFPRIHPYIHLSFNLAPVLSVIIFHAFLSSPNHPYYALSHTHPRTHC</sequence>
<gene>
    <name evidence="2" type="ORF">CC78DRAFT_39599</name>
</gene>
<dbReference type="Proteomes" id="UP000800093">
    <property type="component" value="Unassembled WGS sequence"/>
</dbReference>
<organism evidence="2 3">
    <name type="scientific">Lojkania enalia</name>
    <dbReference type="NCBI Taxonomy" id="147567"/>
    <lineage>
        <taxon>Eukaryota</taxon>
        <taxon>Fungi</taxon>
        <taxon>Dikarya</taxon>
        <taxon>Ascomycota</taxon>
        <taxon>Pezizomycotina</taxon>
        <taxon>Dothideomycetes</taxon>
        <taxon>Pleosporomycetidae</taxon>
        <taxon>Pleosporales</taxon>
        <taxon>Pleosporales incertae sedis</taxon>
        <taxon>Lojkania</taxon>
    </lineage>
</organism>
<keyword evidence="3" id="KW-1185">Reference proteome</keyword>
<evidence type="ECO:0000256" key="1">
    <source>
        <dbReference type="SAM" id="Phobius"/>
    </source>
</evidence>
<proteinExistence type="predicted"/>
<comment type="caution">
    <text evidence="2">The sequence shown here is derived from an EMBL/GenBank/DDBJ whole genome shotgun (WGS) entry which is preliminary data.</text>
</comment>
<evidence type="ECO:0000313" key="2">
    <source>
        <dbReference type="EMBL" id="KAF2260114.1"/>
    </source>
</evidence>
<name>A0A9P4N2U8_9PLEO</name>
<dbReference type="AlphaFoldDB" id="A0A9P4N2U8"/>
<keyword evidence="1" id="KW-1133">Transmembrane helix</keyword>
<keyword evidence="1" id="KW-0472">Membrane</keyword>
<protein>
    <submittedName>
        <fullName evidence="2">Uncharacterized protein</fullName>
    </submittedName>
</protein>
<keyword evidence="1" id="KW-0812">Transmembrane</keyword>
<evidence type="ECO:0000313" key="3">
    <source>
        <dbReference type="Proteomes" id="UP000800093"/>
    </source>
</evidence>
<accession>A0A9P4N2U8</accession>
<feature type="transmembrane region" description="Helical" evidence="1">
    <location>
        <begin position="48"/>
        <end position="68"/>
    </location>
</feature>
<dbReference type="EMBL" id="ML986689">
    <property type="protein sequence ID" value="KAF2260114.1"/>
    <property type="molecule type" value="Genomic_DNA"/>
</dbReference>